<feature type="transmembrane region" description="Helical" evidence="1">
    <location>
        <begin position="41"/>
        <end position="69"/>
    </location>
</feature>
<reference evidence="2 3" key="1">
    <citation type="submission" date="2023-03" db="EMBL/GenBank/DDBJ databases">
        <title>WGS of Gossypium arboreum.</title>
        <authorList>
            <person name="Yu D."/>
        </authorList>
    </citation>
    <scope>NUCLEOTIDE SEQUENCE [LARGE SCALE GENOMIC DNA]</scope>
    <source>
        <tissue evidence="2">Leaf</tissue>
    </source>
</reference>
<sequence>MTFLKRQWCSVRASRWHSIRKVELYTLFSFRKSLKCFEIFVIARVTLAGDFSCLFFSSSVFASAFVLFFTEKGLCLLLRDLSLAPSRNLLFYMWMCLYGSSQ</sequence>
<dbReference type="EMBL" id="JARKNE010000002">
    <property type="protein sequence ID" value="KAK5843794.1"/>
    <property type="molecule type" value="Genomic_DNA"/>
</dbReference>
<keyword evidence="1" id="KW-0812">Transmembrane</keyword>
<accession>A0ABR0QX69</accession>
<evidence type="ECO:0000313" key="2">
    <source>
        <dbReference type="EMBL" id="KAK5843794.1"/>
    </source>
</evidence>
<comment type="caution">
    <text evidence="2">The sequence shown here is derived from an EMBL/GenBank/DDBJ whole genome shotgun (WGS) entry which is preliminary data.</text>
</comment>
<name>A0ABR0QX69_GOSAR</name>
<proteinExistence type="predicted"/>
<gene>
    <name evidence="2" type="ORF">PVK06_006252</name>
</gene>
<dbReference type="Proteomes" id="UP001358586">
    <property type="component" value="Chromosome 2"/>
</dbReference>
<evidence type="ECO:0000256" key="1">
    <source>
        <dbReference type="SAM" id="Phobius"/>
    </source>
</evidence>
<keyword evidence="1" id="KW-1133">Transmembrane helix</keyword>
<evidence type="ECO:0000313" key="3">
    <source>
        <dbReference type="Proteomes" id="UP001358586"/>
    </source>
</evidence>
<keyword evidence="1" id="KW-0472">Membrane</keyword>
<protein>
    <submittedName>
        <fullName evidence="2">Uncharacterized protein</fullName>
    </submittedName>
</protein>
<organism evidence="2 3">
    <name type="scientific">Gossypium arboreum</name>
    <name type="common">Tree cotton</name>
    <name type="synonym">Gossypium nanking</name>
    <dbReference type="NCBI Taxonomy" id="29729"/>
    <lineage>
        <taxon>Eukaryota</taxon>
        <taxon>Viridiplantae</taxon>
        <taxon>Streptophyta</taxon>
        <taxon>Embryophyta</taxon>
        <taxon>Tracheophyta</taxon>
        <taxon>Spermatophyta</taxon>
        <taxon>Magnoliopsida</taxon>
        <taxon>eudicotyledons</taxon>
        <taxon>Gunneridae</taxon>
        <taxon>Pentapetalae</taxon>
        <taxon>rosids</taxon>
        <taxon>malvids</taxon>
        <taxon>Malvales</taxon>
        <taxon>Malvaceae</taxon>
        <taxon>Malvoideae</taxon>
        <taxon>Gossypium</taxon>
    </lineage>
</organism>
<keyword evidence="3" id="KW-1185">Reference proteome</keyword>